<feature type="compositionally biased region" description="Basic and acidic residues" evidence="2">
    <location>
        <begin position="43"/>
        <end position="52"/>
    </location>
</feature>
<dbReference type="GO" id="GO:0051301">
    <property type="term" value="P:cell division"/>
    <property type="evidence" value="ECO:0007669"/>
    <property type="project" value="InterPro"/>
</dbReference>
<name>A0A3M9Y018_9PEZI</name>
<reference evidence="3 4" key="1">
    <citation type="submission" date="2018-10" db="EMBL/GenBank/DDBJ databases">
        <title>Genome sequence of Verticillium nonalfalfae VnAa140.</title>
        <authorList>
            <person name="Stajich J.E."/>
            <person name="Kasson M.T."/>
        </authorList>
    </citation>
    <scope>NUCLEOTIDE SEQUENCE [LARGE SCALE GENOMIC DNA]</scope>
    <source>
        <strain evidence="3 4">VnAa140</strain>
    </source>
</reference>
<gene>
    <name evidence="3" type="ORF">D7B24_001267</name>
</gene>
<feature type="compositionally biased region" description="Low complexity" evidence="2">
    <location>
        <begin position="104"/>
        <end position="117"/>
    </location>
</feature>
<evidence type="ECO:0000313" key="3">
    <source>
        <dbReference type="EMBL" id="RNJ53859.1"/>
    </source>
</evidence>
<dbReference type="GeneID" id="39604956"/>
<protein>
    <recommendedName>
        <fullName evidence="5">Kinetochore protein mis13</fullName>
    </recommendedName>
</protein>
<keyword evidence="4" id="KW-1185">Reference proteome</keyword>
<dbReference type="GO" id="GO:0000444">
    <property type="term" value="C:MIS12/MIND type complex"/>
    <property type="evidence" value="ECO:0007669"/>
    <property type="project" value="InterPro"/>
</dbReference>
<accession>A0A3M9Y018</accession>
<feature type="region of interest" description="Disordered" evidence="2">
    <location>
        <begin position="1"/>
        <end position="212"/>
    </location>
</feature>
<organism evidence="3 4">
    <name type="scientific">Verticillium nonalfalfae</name>
    <dbReference type="NCBI Taxonomy" id="1051616"/>
    <lineage>
        <taxon>Eukaryota</taxon>
        <taxon>Fungi</taxon>
        <taxon>Dikarya</taxon>
        <taxon>Ascomycota</taxon>
        <taxon>Pezizomycotina</taxon>
        <taxon>Sordariomycetes</taxon>
        <taxon>Hypocreomycetidae</taxon>
        <taxon>Glomerellales</taxon>
        <taxon>Plectosphaerellaceae</taxon>
        <taxon>Verticillium</taxon>
    </lineage>
</organism>
<dbReference type="GO" id="GO:0007059">
    <property type="term" value="P:chromosome segregation"/>
    <property type="evidence" value="ECO:0007669"/>
    <property type="project" value="InterPro"/>
</dbReference>
<feature type="compositionally biased region" description="Low complexity" evidence="2">
    <location>
        <begin position="168"/>
        <end position="180"/>
    </location>
</feature>
<evidence type="ECO:0000256" key="1">
    <source>
        <dbReference type="SAM" id="Coils"/>
    </source>
</evidence>
<dbReference type="EMBL" id="RBVV01000124">
    <property type="protein sequence ID" value="RNJ53859.1"/>
    <property type="molecule type" value="Genomic_DNA"/>
</dbReference>
<dbReference type="PANTHER" id="PTHR14778">
    <property type="entry name" value="KINETOCHORE-ASSOCIATED PROTEIN DSN1 HOMOLOG"/>
    <property type="match status" value="1"/>
</dbReference>
<comment type="caution">
    <text evidence="3">The sequence shown here is derived from an EMBL/GenBank/DDBJ whole genome shotgun (WGS) entry which is preliminary data.</text>
</comment>
<dbReference type="Proteomes" id="UP000267145">
    <property type="component" value="Unassembled WGS sequence"/>
</dbReference>
<dbReference type="STRING" id="1051616.A0A3M9Y018"/>
<dbReference type="Pfam" id="PF08202">
    <property type="entry name" value="MIS13"/>
    <property type="match status" value="1"/>
</dbReference>
<sequence length="523" mass="57930">MTNEQSEQRKSKRLAGKDDPSTASVQGRPLQLLTRPQGAASVWDEKDGDFHFTRTAKRVKTAQPADEPEPESAPAPAPAPAKKSSRGRSQPKERAPSTQQSEMPAAAPAPKATSKTAVPERRRTSRRNASLDPAPAEEVAIVQPKRATRRSTRHSTDRIEEQPPAPKPTAKTTSKIATKAAPKRKHQQVDAPEDAPEEVAGQHTPRAVDDSVESAKITLPVSDTPVINRNKEMRKKGGGTRRSSLGMRGRRASSLIESGHNAIPHREVATSEFYKHIEAEGLSEPRRMKQLLTWCGERALLPKPPHGSANAHIVNGARAIQELLLKDFANKSECSDWFAREDAPRAPVVLQPNPRNLEHQEKIDQLEQKVKRLKEEKKKWLSLKKTPIPDISPLFPEQPADSAQKQPVVLPDLKSLEANEAQMLSYLTDPATSFDGHRKAVQTRLLRVQSSLEFKIDQLADSVHKLLQRVDTAGREADKVLALSAKRLKEREHREKSASGTREMPAMEVLRSLGRLLPPENEG</sequence>
<feature type="coiled-coil region" evidence="1">
    <location>
        <begin position="356"/>
        <end position="383"/>
    </location>
</feature>
<keyword evidence="1" id="KW-0175">Coiled coil</keyword>
<dbReference type="AlphaFoldDB" id="A0A3M9Y018"/>
<dbReference type="RefSeq" id="XP_028492017.1">
    <property type="nucleotide sequence ID" value="XM_028635505.1"/>
</dbReference>
<evidence type="ECO:0000313" key="4">
    <source>
        <dbReference type="Proteomes" id="UP000267145"/>
    </source>
</evidence>
<evidence type="ECO:0008006" key="5">
    <source>
        <dbReference type="Google" id="ProtNLM"/>
    </source>
</evidence>
<proteinExistence type="predicted"/>
<dbReference type="InterPro" id="IPR013218">
    <property type="entry name" value="Dsn1/Mis13"/>
</dbReference>
<feature type="region of interest" description="Disordered" evidence="2">
    <location>
        <begin position="489"/>
        <end position="523"/>
    </location>
</feature>
<dbReference type="PANTHER" id="PTHR14778:SF2">
    <property type="entry name" value="KINETOCHORE-ASSOCIATED PROTEIN DSN1 HOMOLOG"/>
    <property type="match status" value="1"/>
</dbReference>
<evidence type="ECO:0000256" key="2">
    <source>
        <dbReference type="SAM" id="MobiDB-lite"/>
    </source>
</evidence>